<dbReference type="InterPro" id="IPR050845">
    <property type="entry name" value="Cu-binding_ET"/>
</dbReference>
<keyword evidence="1" id="KW-0479">Metal-binding</keyword>
<dbReference type="Gene3D" id="2.60.40.420">
    <property type="entry name" value="Cupredoxins - blue copper proteins"/>
    <property type="match status" value="1"/>
</dbReference>
<evidence type="ECO:0000259" key="4">
    <source>
        <dbReference type="Pfam" id="PF13473"/>
    </source>
</evidence>
<dbReference type="Proteomes" id="UP000178176">
    <property type="component" value="Unassembled WGS sequence"/>
</dbReference>
<dbReference type="PROSITE" id="PS00079">
    <property type="entry name" value="MULTICOPPER_OXIDASE1"/>
    <property type="match status" value="1"/>
</dbReference>
<keyword evidence="3" id="KW-0812">Transmembrane</keyword>
<evidence type="ECO:0000256" key="2">
    <source>
        <dbReference type="ARBA" id="ARBA00023008"/>
    </source>
</evidence>
<dbReference type="InterPro" id="IPR008972">
    <property type="entry name" value="Cupredoxin"/>
</dbReference>
<feature type="transmembrane region" description="Helical" evidence="3">
    <location>
        <begin position="6"/>
        <end position="24"/>
    </location>
</feature>
<name>A0A1F4YCA5_9BACT</name>
<keyword evidence="2" id="KW-0186">Copper</keyword>
<dbReference type="SUPFAM" id="SSF49503">
    <property type="entry name" value="Cupredoxins"/>
    <property type="match status" value="1"/>
</dbReference>
<evidence type="ECO:0000256" key="3">
    <source>
        <dbReference type="SAM" id="Phobius"/>
    </source>
</evidence>
<reference evidence="5 6" key="1">
    <citation type="journal article" date="2016" name="Nat. Commun.">
        <title>Thousands of microbial genomes shed light on interconnected biogeochemical processes in an aquifer system.</title>
        <authorList>
            <person name="Anantharaman K."/>
            <person name="Brown C.T."/>
            <person name="Hug L.A."/>
            <person name="Sharon I."/>
            <person name="Castelle C.J."/>
            <person name="Probst A.J."/>
            <person name="Thomas B.C."/>
            <person name="Singh A."/>
            <person name="Wilkins M.J."/>
            <person name="Karaoz U."/>
            <person name="Brodie E.L."/>
            <person name="Williams K.H."/>
            <person name="Hubbard S.S."/>
            <person name="Banfield J.F."/>
        </authorList>
    </citation>
    <scope>NUCLEOTIDE SEQUENCE [LARGE SCALE GENOMIC DNA]</scope>
</reference>
<organism evidence="5 6">
    <name type="scientific">Candidatus Amesbacteria bacterium RIFCSPHIGHO2_01_FULL_48_32b</name>
    <dbReference type="NCBI Taxonomy" id="1797253"/>
    <lineage>
        <taxon>Bacteria</taxon>
        <taxon>Candidatus Amesiibacteriota</taxon>
    </lineage>
</organism>
<evidence type="ECO:0000313" key="6">
    <source>
        <dbReference type="Proteomes" id="UP000178176"/>
    </source>
</evidence>
<sequence>MNKNLLVAAVVVAAVAAIGVWYFLGRGGKEEVKMQPSVPSAPEVGVTVAPTKTAEEIKVEKQVVSQLVTEVVVEASKFKFEPNVIRVPKGKTIKLTFKSVDGMHDLVMDEFNVRTRQLNAGEENVVGFVADRTGTFEYYCSVADHRARGMVGTVIVE</sequence>
<proteinExistence type="predicted"/>
<dbReference type="AlphaFoldDB" id="A0A1F4YCA5"/>
<keyword evidence="3" id="KW-1133">Transmembrane helix</keyword>
<dbReference type="Pfam" id="PF13473">
    <property type="entry name" value="Cupredoxin_1"/>
    <property type="match status" value="1"/>
</dbReference>
<keyword evidence="3" id="KW-0472">Membrane</keyword>
<dbReference type="InterPro" id="IPR033138">
    <property type="entry name" value="Cu_oxidase_CS"/>
</dbReference>
<accession>A0A1F4YCA5</accession>
<comment type="caution">
    <text evidence="5">The sequence shown here is derived from an EMBL/GenBank/DDBJ whole genome shotgun (WGS) entry which is preliminary data.</text>
</comment>
<gene>
    <name evidence="5" type="ORF">A2876_03575</name>
</gene>
<dbReference type="GO" id="GO:0046872">
    <property type="term" value="F:metal ion binding"/>
    <property type="evidence" value="ECO:0007669"/>
    <property type="project" value="UniProtKB-KW"/>
</dbReference>
<dbReference type="EMBL" id="MEXH01000033">
    <property type="protein sequence ID" value="OGC91615.1"/>
    <property type="molecule type" value="Genomic_DNA"/>
</dbReference>
<evidence type="ECO:0000256" key="1">
    <source>
        <dbReference type="ARBA" id="ARBA00022723"/>
    </source>
</evidence>
<dbReference type="InterPro" id="IPR028096">
    <property type="entry name" value="EfeO_Cupredoxin"/>
</dbReference>
<dbReference type="CDD" id="cd00920">
    <property type="entry name" value="Cupredoxin"/>
    <property type="match status" value="1"/>
</dbReference>
<feature type="domain" description="EfeO-type cupredoxin-like" evidence="4">
    <location>
        <begin position="68"/>
        <end position="151"/>
    </location>
</feature>
<protein>
    <recommendedName>
        <fullName evidence="4">EfeO-type cupredoxin-like domain-containing protein</fullName>
    </recommendedName>
</protein>
<dbReference type="PANTHER" id="PTHR38439">
    <property type="entry name" value="AURACYANIN-B"/>
    <property type="match status" value="1"/>
</dbReference>
<evidence type="ECO:0000313" key="5">
    <source>
        <dbReference type="EMBL" id="OGC91615.1"/>
    </source>
</evidence>
<dbReference type="PANTHER" id="PTHR38439:SF3">
    <property type="entry name" value="COPPER-RESISTANT CUPROPROTEIN COPI"/>
    <property type="match status" value="1"/>
</dbReference>